<organism evidence="1 2">
    <name type="scientific">Catenovulum maritimum</name>
    <dbReference type="NCBI Taxonomy" id="1513271"/>
    <lineage>
        <taxon>Bacteria</taxon>
        <taxon>Pseudomonadati</taxon>
        <taxon>Pseudomonadota</taxon>
        <taxon>Gammaproteobacteria</taxon>
        <taxon>Alteromonadales</taxon>
        <taxon>Alteromonadaceae</taxon>
        <taxon>Catenovulum</taxon>
    </lineage>
</organism>
<evidence type="ECO:0000313" key="1">
    <source>
        <dbReference type="EMBL" id="KMT67037.1"/>
    </source>
</evidence>
<dbReference type="NCBIfam" id="TIGR01965">
    <property type="entry name" value="VCBS_repeat"/>
    <property type="match status" value="3"/>
</dbReference>
<comment type="caution">
    <text evidence="1">The sequence shown here is derived from an EMBL/GenBank/DDBJ whole genome shotgun (WGS) entry which is preliminary data.</text>
</comment>
<dbReference type="STRING" id="1513271.XM47_00055"/>
<dbReference type="Gene3D" id="2.60.40.10">
    <property type="entry name" value="Immunoglobulins"/>
    <property type="match status" value="1"/>
</dbReference>
<proteinExistence type="predicted"/>
<dbReference type="OrthoDB" id="9813456at2"/>
<dbReference type="InterPro" id="IPR013783">
    <property type="entry name" value="Ig-like_fold"/>
</dbReference>
<evidence type="ECO:0000313" key="2">
    <source>
        <dbReference type="Proteomes" id="UP000037600"/>
    </source>
</evidence>
<sequence>MVAENNMQPNIRNRIKGNRMKKTLLSLSIIATLSACDSSDDKKESIVPTAPTFSVFEKVDPTCEPVEIPPTEEGGEPTMTECDMQWTVLAPEENFTGVATKQDTNPSGSYRVKDANPGESIFYGLDTTQTPYDEKTAPIISSKYGQFFFSAGGEWNYFLWTGNSTSNTPEHDDVTNLVSADSIPLTDEFTITTADGTQKTFVVTIKGIDEDSEFSGAMSSFLTLDSPEINNKTINLEDANPVESDYDTLITADGRIVDLAVLAGTDTEGSIDTEYGMLTFKVTNYVEAIKADPTVEGSKHQNAVKAKFVWGYKLNPDLDSVKKFYAAPGTEGSLYYTGEPDVIPSVEEKFTLTSMGAMGNTEEIIIAIEGSEWVPAVVTGLPGVTEGEGESAYTNPEKKVEINDGLISGSLNVSDANLNQGTFQPLNSSSEGLMYGSISIDSEGAWLYGVDLTKDEVKALKYNIGEAMPAALVETVTVTTFDGTTAQFNINIEPSEQLAPIITDVPKITDGKSSSKVDVVKGSISGKLNIVDENPWEASFQEENIAGIYGLLSIDASGNWTYTLNNDTAELIESGALALPFNEMIEVTSYDGTRITLPISIIEPVPDDIGARVHAVPQDLGRIAFNIPAEAQLTGKMTFKLHYSVSKDSRIMLQGDDLITNNDFDRALIGMTIRNNKEARLYNGIGSYVSLEQKQNYKGWTEYEFTWDASPAALVNGAPVVSVIINGEKATKDDFPGYDSAEDFDYPTYARQLSKVQNGAKYLTLRSNSGGGVTGAMVIDDLVIYSDVAGNNEVYRQTFDSLKVDGDINDLGDLINDRTHGVTTIVTPVEKP</sequence>
<name>A0A0J8GWB0_9ALTE</name>
<keyword evidence="2" id="KW-1185">Reference proteome</keyword>
<reference evidence="1 2" key="1">
    <citation type="submission" date="2015-04" db="EMBL/GenBank/DDBJ databases">
        <title>Draft Genome Sequence of the Novel Agar-Digesting Marine Bacterium Q1.</title>
        <authorList>
            <person name="Li Y."/>
            <person name="Li D."/>
            <person name="Chen G."/>
            <person name="Du Z."/>
        </authorList>
    </citation>
    <scope>NUCLEOTIDE SEQUENCE [LARGE SCALE GENOMIC DNA]</scope>
    <source>
        <strain evidence="1 2">Q1</strain>
    </source>
</reference>
<dbReference type="InterPro" id="IPR010221">
    <property type="entry name" value="VCBS_dom"/>
</dbReference>
<protein>
    <submittedName>
        <fullName evidence="1">Uncharacterized protein</fullName>
    </submittedName>
</protein>
<accession>A0A0J8GWB0</accession>
<dbReference type="EMBL" id="LAZL01000001">
    <property type="protein sequence ID" value="KMT67037.1"/>
    <property type="molecule type" value="Genomic_DNA"/>
</dbReference>
<dbReference type="Proteomes" id="UP000037600">
    <property type="component" value="Unassembled WGS sequence"/>
</dbReference>
<gene>
    <name evidence="1" type="ORF">XM47_00055</name>
</gene>
<dbReference type="AlphaFoldDB" id="A0A0J8GWB0"/>